<dbReference type="GO" id="GO:0007142">
    <property type="term" value="P:male meiosis II"/>
    <property type="evidence" value="ECO:0007669"/>
    <property type="project" value="InterPro"/>
</dbReference>
<dbReference type="AlphaFoldDB" id="A0AAF0X875"/>
<dbReference type="PANTHER" id="PTHR33318:SF7">
    <property type="entry name" value="PROTEIN JASON"/>
    <property type="match status" value="1"/>
</dbReference>
<evidence type="ECO:0000313" key="3">
    <source>
        <dbReference type="Proteomes" id="UP000077755"/>
    </source>
</evidence>
<dbReference type="PANTHER" id="PTHR33318">
    <property type="entry name" value="ASPARTYL/GLUTAMYL-TRNA(ASN/GLN) AMIDOTRANSFERASE SUBUNIT"/>
    <property type="match status" value="1"/>
</dbReference>
<feature type="region of interest" description="Disordered" evidence="1">
    <location>
        <begin position="86"/>
        <end position="138"/>
    </location>
</feature>
<name>A0AAF0X875_DAUCS</name>
<organism evidence="2 3">
    <name type="scientific">Daucus carota subsp. sativus</name>
    <name type="common">Carrot</name>
    <dbReference type="NCBI Taxonomy" id="79200"/>
    <lineage>
        <taxon>Eukaryota</taxon>
        <taxon>Viridiplantae</taxon>
        <taxon>Streptophyta</taxon>
        <taxon>Embryophyta</taxon>
        <taxon>Tracheophyta</taxon>
        <taxon>Spermatophyta</taxon>
        <taxon>Magnoliopsida</taxon>
        <taxon>eudicotyledons</taxon>
        <taxon>Gunneridae</taxon>
        <taxon>Pentapetalae</taxon>
        <taxon>asterids</taxon>
        <taxon>campanulids</taxon>
        <taxon>Apiales</taxon>
        <taxon>Apiaceae</taxon>
        <taxon>Apioideae</taxon>
        <taxon>Scandiceae</taxon>
        <taxon>Daucinae</taxon>
        <taxon>Daucus</taxon>
        <taxon>Daucus sect. Daucus</taxon>
    </lineage>
</organism>
<evidence type="ECO:0000313" key="2">
    <source>
        <dbReference type="EMBL" id="WOH03581.1"/>
    </source>
</evidence>
<feature type="compositionally biased region" description="Polar residues" evidence="1">
    <location>
        <begin position="193"/>
        <end position="209"/>
    </location>
</feature>
<feature type="compositionally biased region" description="Polar residues" evidence="1">
    <location>
        <begin position="118"/>
        <end position="127"/>
    </location>
</feature>
<accession>A0AAF0X875</accession>
<protein>
    <recommendedName>
        <fullName evidence="4">Protein JASON</fullName>
    </recommendedName>
</protein>
<dbReference type="InterPro" id="IPR039300">
    <property type="entry name" value="JASON"/>
</dbReference>
<reference evidence="2" key="1">
    <citation type="journal article" date="2016" name="Nat. Genet.">
        <title>A high-quality carrot genome assembly provides new insights into carotenoid accumulation and asterid genome evolution.</title>
        <authorList>
            <person name="Iorizzo M."/>
            <person name="Ellison S."/>
            <person name="Senalik D."/>
            <person name="Zeng P."/>
            <person name="Satapoomin P."/>
            <person name="Huang J."/>
            <person name="Bowman M."/>
            <person name="Iovene M."/>
            <person name="Sanseverino W."/>
            <person name="Cavagnaro P."/>
            <person name="Yildiz M."/>
            <person name="Macko-Podgorni A."/>
            <person name="Moranska E."/>
            <person name="Grzebelus E."/>
            <person name="Grzebelus D."/>
            <person name="Ashrafi H."/>
            <person name="Zheng Z."/>
            <person name="Cheng S."/>
            <person name="Spooner D."/>
            <person name="Van Deynze A."/>
            <person name="Simon P."/>
        </authorList>
    </citation>
    <scope>NUCLEOTIDE SEQUENCE</scope>
    <source>
        <tissue evidence="2">Leaf</tissue>
    </source>
</reference>
<feature type="compositionally biased region" description="Low complexity" evidence="1">
    <location>
        <begin position="160"/>
        <end position="184"/>
    </location>
</feature>
<dbReference type="Proteomes" id="UP000077755">
    <property type="component" value="Chromosome 6"/>
</dbReference>
<feature type="compositionally biased region" description="Low complexity" evidence="1">
    <location>
        <begin position="104"/>
        <end position="117"/>
    </location>
</feature>
<feature type="region of interest" description="Disordered" evidence="1">
    <location>
        <begin position="157"/>
        <end position="209"/>
    </location>
</feature>
<dbReference type="EMBL" id="CP093348">
    <property type="protein sequence ID" value="WOH03581.1"/>
    <property type="molecule type" value="Genomic_DNA"/>
</dbReference>
<proteinExistence type="predicted"/>
<sequence>MSCFFLVQGSNGSPGNEKQCNRLDLDFEGLRDEAKFLQACGTLPETPTEIRKASYILNDSSPTEDSESSKFHSWLPNTSIQKLNLEMEPDQPPTPSKQCEDWVSSSGSSAYGPNSSPKTGQMISTNAEDSDAGRFGTGAHNYASQAASVQSKSVRFKCPSDTSLSSSKSPSSEAYSLSSEQSESCGDERASKLSPNPTPLQLTDDMQTPGTVFPSYIGNMIVGKNPRIRTQYVQSLPDLTEKIPHLRVWMEEGLSPDPESAHLIKSFEQAANATPNSEVRVSDNSVEEGTKVEESFSSCMESLPPKQCANGQRVVSFASDNTYFGRTPGDRPVLGTVAIHWNEDETSLVSPKWWDANGIPNSTTKYKEDQKVSWHATPFEERLEKALSEKHILSQRRLLNGAAPLDFYENQESNSAVAQKDSSIPVDVL</sequence>
<reference evidence="2" key="2">
    <citation type="submission" date="2022-03" db="EMBL/GenBank/DDBJ databases">
        <title>Draft title - Genomic analysis of global carrot germplasm unveils the trajectory of domestication and the origin of high carotenoid orange carrot.</title>
        <authorList>
            <person name="Iorizzo M."/>
            <person name="Ellison S."/>
            <person name="Senalik D."/>
            <person name="Macko-Podgorni A."/>
            <person name="Grzebelus D."/>
            <person name="Bostan H."/>
            <person name="Rolling W."/>
            <person name="Curaba J."/>
            <person name="Simon P."/>
        </authorList>
    </citation>
    <scope>NUCLEOTIDE SEQUENCE</scope>
    <source>
        <tissue evidence="2">Leaf</tissue>
    </source>
</reference>
<gene>
    <name evidence="2" type="ORF">DCAR_0622980</name>
</gene>
<keyword evidence="3" id="KW-1185">Reference proteome</keyword>
<evidence type="ECO:0008006" key="4">
    <source>
        <dbReference type="Google" id="ProtNLM"/>
    </source>
</evidence>
<evidence type="ECO:0000256" key="1">
    <source>
        <dbReference type="SAM" id="MobiDB-lite"/>
    </source>
</evidence>